<sequence>MMKHIRNYMFALLALFALINISCDQKKEGESIQKEEIAEKPSVKESKFYPYSDLENTGGWVLNEEISDEFEGTTIDTTKWFVEGQNGDYYIWKGRAPSQYAPHNVIVENGNLILKTQWEPDYNFAKESYADGAHKDTYGIHEGKPLPVTTAAIVSKKRFLNGYMEIKSKAPHAAMTAAFWAIGYEQELDMYEQLAVPKIAKEGSISSNTNRTAIHDWSPPAVRPTKAFGYDEDLPYVTSDDFHVYGVEWGEDYLKIYRDGKFIHGFTQDELGTDWVLNNPMEIWVDSEIFKWLGVPHKEELPATFEVEYVRVWQKPSDNLLAKDRAFYSFEGPILFEENPRPLDMVPEDSNANDYQKFWLFSEGSEKYLKITEGHYASGVEALQFFGYGKNDSLNVPKVVAKTPEGSLNIPVGNYKLSAKIWLDQGRITDTIHVTLMNPKSELLFTGLKELPRLEWVTVETEFSRTEASSKNDGIEIGIHKEDLPETKAAKFYIDDIAIIKTK</sequence>
<dbReference type="PANTHER" id="PTHR10963:SF55">
    <property type="entry name" value="GLYCOSIDE HYDROLASE FAMILY 16 PROTEIN"/>
    <property type="match status" value="1"/>
</dbReference>
<feature type="domain" description="GH16" evidence="2">
    <location>
        <begin position="44"/>
        <end position="318"/>
    </location>
</feature>
<dbReference type="Gene3D" id="2.60.120.200">
    <property type="match status" value="1"/>
</dbReference>
<evidence type="ECO:0000313" key="4">
    <source>
        <dbReference type="Proteomes" id="UP000095713"/>
    </source>
</evidence>
<keyword evidence="4" id="KW-1185">Reference proteome</keyword>
<dbReference type="InterPro" id="IPR013320">
    <property type="entry name" value="ConA-like_dom_sf"/>
</dbReference>
<proteinExistence type="inferred from homology"/>
<dbReference type="SUPFAM" id="SSF49899">
    <property type="entry name" value="Concanavalin A-like lectins/glucanases"/>
    <property type="match status" value="1"/>
</dbReference>
<name>A0A1E5SIR6_9FLAO</name>
<dbReference type="InterPro" id="IPR000757">
    <property type="entry name" value="Beta-glucanase-like"/>
</dbReference>
<organism evidence="3 4">
    <name type="scientific">Flavivirga aquatica</name>
    <dbReference type="NCBI Taxonomy" id="1849968"/>
    <lineage>
        <taxon>Bacteria</taxon>
        <taxon>Pseudomonadati</taxon>
        <taxon>Bacteroidota</taxon>
        <taxon>Flavobacteriia</taxon>
        <taxon>Flavobacteriales</taxon>
        <taxon>Flavobacteriaceae</taxon>
        <taxon>Flavivirga</taxon>
    </lineage>
</organism>
<keyword evidence="3" id="KW-0378">Hydrolase</keyword>
<dbReference type="Pfam" id="PF00722">
    <property type="entry name" value="Glyco_hydro_16"/>
    <property type="match status" value="1"/>
</dbReference>
<reference evidence="3 4" key="1">
    <citation type="submission" date="2016-05" db="EMBL/GenBank/DDBJ databases">
        <title>Draft Genome Sequence of Algibacter sp. Strain SK-16 Isolated from the Surface Water of Aburatsubo Inlet.</title>
        <authorList>
            <person name="Wong S.-K."/>
            <person name="Yoshizawa S."/>
            <person name="Nakajima Y."/>
            <person name="Ogura Y."/>
            <person name="Tetsuya H."/>
            <person name="Hamasaki K."/>
        </authorList>
    </citation>
    <scope>NUCLEOTIDE SEQUENCE [LARGE SCALE GENOMIC DNA]</scope>
    <source>
        <strain evidence="3 4">SK-16</strain>
    </source>
</reference>
<evidence type="ECO:0000259" key="2">
    <source>
        <dbReference type="PROSITE" id="PS51762"/>
    </source>
</evidence>
<comment type="caution">
    <text evidence="3">The sequence shown here is derived from an EMBL/GenBank/DDBJ whole genome shotgun (WGS) entry which is preliminary data.</text>
</comment>
<dbReference type="Proteomes" id="UP000095713">
    <property type="component" value="Unassembled WGS sequence"/>
</dbReference>
<dbReference type="PANTHER" id="PTHR10963">
    <property type="entry name" value="GLYCOSYL HYDROLASE-RELATED"/>
    <property type="match status" value="1"/>
</dbReference>
<dbReference type="EMBL" id="MDJD01000054">
    <property type="protein sequence ID" value="OEJ99027.1"/>
    <property type="molecule type" value="Genomic_DNA"/>
</dbReference>
<evidence type="ECO:0000313" key="3">
    <source>
        <dbReference type="EMBL" id="OEJ99027.1"/>
    </source>
</evidence>
<dbReference type="STRING" id="1849968.A8C32_07575"/>
<protein>
    <submittedName>
        <fullName evidence="3">Glycoside hydrolase</fullName>
    </submittedName>
</protein>
<dbReference type="RefSeq" id="WP_069831710.1">
    <property type="nucleotide sequence ID" value="NZ_MDJD01000054.1"/>
</dbReference>
<gene>
    <name evidence="3" type="ORF">A8C32_07575</name>
</gene>
<dbReference type="InterPro" id="IPR050546">
    <property type="entry name" value="Glycosyl_Hydrlase_16"/>
</dbReference>
<dbReference type="PROSITE" id="PS51762">
    <property type="entry name" value="GH16_2"/>
    <property type="match status" value="1"/>
</dbReference>
<dbReference type="GO" id="GO:0005975">
    <property type="term" value="P:carbohydrate metabolic process"/>
    <property type="evidence" value="ECO:0007669"/>
    <property type="project" value="InterPro"/>
</dbReference>
<dbReference type="Gene3D" id="2.60.120.260">
    <property type="entry name" value="Galactose-binding domain-like"/>
    <property type="match status" value="1"/>
</dbReference>
<evidence type="ECO:0000256" key="1">
    <source>
        <dbReference type="ARBA" id="ARBA00006865"/>
    </source>
</evidence>
<dbReference type="GO" id="GO:0004553">
    <property type="term" value="F:hydrolase activity, hydrolyzing O-glycosyl compounds"/>
    <property type="evidence" value="ECO:0007669"/>
    <property type="project" value="InterPro"/>
</dbReference>
<accession>A0A1E5SIR6</accession>
<dbReference type="AlphaFoldDB" id="A0A1E5SIR6"/>
<comment type="similarity">
    <text evidence="1">Belongs to the glycosyl hydrolase 16 family.</text>
</comment>